<accession>H5XHG4</accession>
<dbReference type="Gene3D" id="1.20.1260.20">
    <property type="entry name" value="PPE superfamily"/>
    <property type="match status" value="1"/>
</dbReference>
<evidence type="ECO:0000256" key="1">
    <source>
        <dbReference type="SAM" id="MobiDB-lite"/>
    </source>
</evidence>
<feature type="compositionally biased region" description="Low complexity" evidence="1">
    <location>
        <begin position="379"/>
        <end position="390"/>
    </location>
</feature>
<feature type="compositionally biased region" description="Polar residues" evidence="1">
    <location>
        <begin position="153"/>
        <end position="169"/>
    </location>
</feature>
<dbReference type="STRING" id="882082.SaccyDRAFT_2798"/>
<dbReference type="OrthoDB" id="3681508at2"/>
<name>H5XHG4_9PSEU</name>
<proteinExistence type="predicted"/>
<feature type="region of interest" description="Disordered" evidence="1">
    <location>
        <begin position="379"/>
        <end position="432"/>
    </location>
</feature>
<feature type="compositionally biased region" description="Low complexity" evidence="1">
    <location>
        <begin position="268"/>
        <end position="304"/>
    </location>
</feature>
<dbReference type="HOGENOM" id="CLU_044708_0_0_11"/>
<evidence type="ECO:0000313" key="3">
    <source>
        <dbReference type="Proteomes" id="UP000002791"/>
    </source>
</evidence>
<protein>
    <recommendedName>
        <fullName evidence="4">PPE family protein</fullName>
    </recommendedName>
</protein>
<feature type="region of interest" description="Disordered" evidence="1">
    <location>
        <begin position="191"/>
        <end position="216"/>
    </location>
</feature>
<evidence type="ECO:0008006" key="4">
    <source>
        <dbReference type="Google" id="ProtNLM"/>
    </source>
</evidence>
<gene>
    <name evidence="2" type="ORF">SaccyDRAFT_2798</name>
</gene>
<feature type="compositionally biased region" description="Low complexity" evidence="1">
    <location>
        <begin position="205"/>
        <end position="216"/>
    </location>
</feature>
<keyword evidence="3" id="KW-1185">Reference proteome</keyword>
<dbReference type="EMBL" id="CM001440">
    <property type="protein sequence ID" value="EHR61644.1"/>
    <property type="molecule type" value="Genomic_DNA"/>
</dbReference>
<organism evidence="2 3">
    <name type="scientific">Saccharomonospora cyanea NA-134</name>
    <dbReference type="NCBI Taxonomy" id="882082"/>
    <lineage>
        <taxon>Bacteria</taxon>
        <taxon>Bacillati</taxon>
        <taxon>Actinomycetota</taxon>
        <taxon>Actinomycetes</taxon>
        <taxon>Pseudonocardiales</taxon>
        <taxon>Pseudonocardiaceae</taxon>
        <taxon>Saccharomonospora</taxon>
    </lineage>
</organism>
<dbReference type="RefSeq" id="WP_005456941.1">
    <property type="nucleotide sequence ID" value="NZ_CM001440.1"/>
</dbReference>
<dbReference type="AlphaFoldDB" id="H5XHG4"/>
<dbReference type="InterPro" id="IPR038332">
    <property type="entry name" value="PPE_sf"/>
</dbReference>
<feature type="region of interest" description="Disordered" evidence="1">
    <location>
        <begin position="152"/>
        <end position="171"/>
    </location>
</feature>
<dbReference type="Proteomes" id="UP000002791">
    <property type="component" value="Chromosome"/>
</dbReference>
<dbReference type="eggNOG" id="ENOG5032ERA">
    <property type="taxonomic scope" value="Bacteria"/>
</dbReference>
<reference evidence="2 3" key="1">
    <citation type="submission" date="2011-11" db="EMBL/GenBank/DDBJ databases">
        <title>The Noncontiguous Finished sequence of Saccharomonospora cyanea NA-134.</title>
        <authorList>
            <consortium name="US DOE Joint Genome Institute"/>
            <person name="Lucas S."/>
            <person name="Han J."/>
            <person name="Lapidus A."/>
            <person name="Cheng J.-F."/>
            <person name="Goodwin L."/>
            <person name="Pitluck S."/>
            <person name="Peters L."/>
            <person name="Ovchinnikova G."/>
            <person name="Lu M."/>
            <person name="Detter J.C."/>
            <person name="Han C."/>
            <person name="Tapia R."/>
            <person name="Land M."/>
            <person name="Hauser L."/>
            <person name="Kyrpides N."/>
            <person name="Ivanova N."/>
            <person name="Pagani I."/>
            <person name="Brambilla E.-M."/>
            <person name="Klenk H.-P."/>
            <person name="Woyke T."/>
        </authorList>
    </citation>
    <scope>NUCLEOTIDE SEQUENCE [LARGE SCALE GENOMIC DNA]</scope>
    <source>
        <strain evidence="2 3">NA-134</strain>
    </source>
</reference>
<sequence>MASETAAGMFGVWDGYFGLPAPPEGGVNWEAYSHEELYQMLWQDADVADVSAIAAEWAGHREALANHAEVLREQRAALLASWEGTGAEEAARRLDVLAERMEEIAELARAGERAAAQAADALAAARAAMPPPPGEVSAPMNDAMTSWAELTTVPPSSAPASQPEVSSTPVALDSEHVPATGAEILAAQDAEGEQRYQELPTRPATSTSSTSSTSGSDLGMAFGAVGRAEFSFYVGAGTTDLQKQQAVRAMQTYESSLTSSSQLLGQAQGSIQSATTMSTSSTMPSGSAGASGETGGTPSWQSLTGSGGGTTAARGLAAGSALGTFAGGAGIAAGLGAGMRIGPAGHPLATGLRVGAMTMPGGSAASAAQLAAESATARSGAMGGMMPPGAGARGTAEDEEHENQMPTIDHQLFPVEEPGSEVVIGLPPEENR</sequence>
<evidence type="ECO:0000313" key="2">
    <source>
        <dbReference type="EMBL" id="EHR61644.1"/>
    </source>
</evidence>
<feature type="region of interest" description="Disordered" evidence="1">
    <location>
        <begin position="268"/>
        <end position="310"/>
    </location>
</feature>